<feature type="transmembrane region" description="Helical" evidence="1">
    <location>
        <begin position="93"/>
        <end position="111"/>
    </location>
</feature>
<dbReference type="SUPFAM" id="SSF52540">
    <property type="entry name" value="P-loop containing nucleoside triphosphate hydrolases"/>
    <property type="match status" value="1"/>
</dbReference>
<evidence type="ECO:0008006" key="6">
    <source>
        <dbReference type="Google" id="ProtNLM"/>
    </source>
</evidence>
<dbReference type="Gene3D" id="3.40.50.300">
    <property type="entry name" value="P-loop containing nucleotide triphosphate hydrolases"/>
    <property type="match status" value="1"/>
</dbReference>
<comment type="caution">
    <text evidence="4">The sequence shown here is derived from an EMBL/GenBank/DDBJ whole genome shotgun (WGS) entry which is preliminary data.</text>
</comment>
<dbReference type="InterPro" id="IPR038359">
    <property type="entry name" value="Connexin_N_sf"/>
</dbReference>
<dbReference type="InterPro" id="IPR027417">
    <property type="entry name" value="P-loop_NTPase"/>
</dbReference>
<keyword evidence="1" id="KW-0472">Membrane</keyword>
<dbReference type="Gene3D" id="1.25.40.10">
    <property type="entry name" value="Tetratricopeptide repeat domain"/>
    <property type="match status" value="1"/>
</dbReference>
<gene>
    <name evidence="4" type="ORF">OFUS_LOCUS5469</name>
</gene>
<reference evidence="4" key="1">
    <citation type="submission" date="2022-03" db="EMBL/GenBank/DDBJ databases">
        <authorList>
            <person name="Martin C."/>
        </authorList>
    </citation>
    <scope>NUCLEOTIDE SEQUENCE</scope>
</reference>
<evidence type="ECO:0000313" key="4">
    <source>
        <dbReference type="EMBL" id="CAH1778566.1"/>
    </source>
</evidence>
<dbReference type="Gene3D" id="1.20.1440.80">
    <property type="entry name" value="Gap junction channel protein cysteine-rich domain"/>
    <property type="match status" value="1"/>
</dbReference>
<dbReference type="InterPro" id="IPR019570">
    <property type="entry name" value="Connexin_CCC"/>
</dbReference>
<keyword evidence="1" id="KW-1133">Transmembrane helix</keyword>
<dbReference type="SMART" id="SM01089">
    <property type="entry name" value="Connexin_CCC"/>
    <property type="match status" value="1"/>
</dbReference>
<dbReference type="SMART" id="SM00382">
    <property type="entry name" value="AAA"/>
    <property type="match status" value="1"/>
</dbReference>
<dbReference type="OrthoDB" id="6057525at2759"/>
<accession>A0A8S4ND48</accession>
<dbReference type="InterPro" id="IPR003593">
    <property type="entry name" value="AAA+_ATPase"/>
</dbReference>
<dbReference type="EMBL" id="CAIIXF020000003">
    <property type="protein sequence ID" value="CAH1778566.1"/>
    <property type="molecule type" value="Genomic_DNA"/>
</dbReference>
<evidence type="ECO:0000259" key="3">
    <source>
        <dbReference type="SMART" id="SM01089"/>
    </source>
</evidence>
<dbReference type="InterPro" id="IPR011990">
    <property type="entry name" value="TPR-like_helical_dom_sf"/>
</dbReference>
<dbReference type="AlphaFoldDB" id="A0A8S4ND48"/>
<evidence type="ECO:0000313" key="5">
    <source>
        <dbReference type="Proteomes" id="UP000749559"/>
    </source>
</evidence>
<dbReference type="Proteomes" id="UP000749559">
    <property type="component" value="Unassembled WGS sequence"/>
</dbReference>
<feature type="domain" description="AAA+ ATPase" evidence="2">
    <location>
        <begin position="168"/>
        <end position="318"/>
    </location>
</feature>
<proteinExistence type="predicted"/>
<evidence type="ECO:0000259" key="2">
    <source>
        <dbReference type="SMART" id="SM00382"/>
    </source>
</evidence>
<keyword evidence="1" id="KW-0812">Transmembrane</keyword>
<dbReference type="InterPro" id="IPR013092">
    <property type="entry name" value="Connexin_N"/>
</dbReference>
<organism evidence="4 5">
    <name type="scientific">Owenia fusiformis</name>
    <name type="common">Polychaete worm</name>
    <dbReference type="NCBI Taxonomy" id="6347"/>
    <lineage>
        <taxon>Eukaryota</taxon>
        <taxon>Metazoa</taxon>
        <taxon>Spiralia</taxon>
        <taxon>Lophotrochozoa</taxon>
        <taxon>Annelida</taxon>
        <taxon>Polychaeta</taxon>
        <taxon>Sedentaria</taxon>
        <taxon>Canalipalpata</taxon>
        <taxon>Sabellida</taxon>
        <taxon>Oweniida</taxon>
        <taxon>Oweniidae</taxon>
        <taxon>Owenia</taxon>
    </lineage>
</organism>
<sequence>MLHVAWWKLRINKHSLDLPVQDVKQRRSKLIVTRMYLGQTILRIIIEFAFIITQSSIYGFHIPSEYTCQLEERVVLNVAVHYKCDVLKAKEKASFLIVVLVCTVLALVVHVCDLIRTVLKISKGEEKSLFPALREEEYIKPVWVRPPDPVDEVFECENVSKLQEKLESQNLIALTGPPGSGKTQLALHYVREFSKRNNNSICFTFNSVSPDSIIVDGKLFLSQFKLNIEILDNGHLVETAKGLLRSIAEELMQYSNIVNVFLFEDATFETASLVRDVFNDNQSFIVIITSNARLFDNENLKMEVNGYTADDVMNLAMSDRYKDRFTDDDMLRLAEKLDFSPLGIHAGCEYIISIEGTINDYIALLNSFTFPTVSDLEEEIVHNRGYKKTLLQLVMESYCELSRVCKDDIIVYMLNIVATLGSDPIPFGLLDWIIREKEGPLHSHIMDQKKIHLVELVKRFHLGTMVTDSNKHKMIKLHNLARVAIVISWPEEDKKKLFHDMLLILDDQFDKDMRNMHDFQFILELLPHVNNALYGELLPKAMLYDIRIRVLQIRLLDVLNHLHTQTGLTKIFKEENYSKAKQQFYSLINNNVDPVLAEPRLNQQVEEILTAESQRWENITCEEFVKTKARIVYESVTKIDVPEDLVVNLVCTRRLNNDDIKVLQMRMDDRGHPNVFIPDGHLTIEWYDKLVENDAAVSVESIKKVFLLEFMLTILYTHGRMYFYQKNQDEVDEDAKQVFEHDLRLAFELGNIIKEKIGIQITTLLLAERNGILYFDLDSGKRQKMEYAMLRYKALLADESDYFERGILKMVPAKDPYHRINCLRQLVQYCQLVADMETKAHRKQEKYKEGRKEAKELLKIINGRAYHNKAISYITIGDLEMTQVEFGTRHLNDAIGMYHQALELEEKKLPQHSRNMLKALYGLTRAMFLRCDSKNEDWVKAKDYAMRLIEICEERNIKTDLKGQAQNLLNDMQVGAFEADSRV</sequence>
<feature type="domain" description="Connexin cysteine-rich" evidence="3">
    <location>
        <begin position="46"/>
        <end position="117"/>
    </location>
</feature>
<keyword evidence="5" id="KW-1185">Reference proteome</keyword>
<protein>
    <recommendedName>
        <fullName evidence="6">AAA+ ATPase domain-containing protein</fullName>
    </recommendedName>
</protein>
<name>A0A8S4ND48_OWEFU</name>
<evidence type="ECO:0000256" key="1">
    <source>
        <dbReference type="SAM" id="Phobius"/>
    </source>
</evidence>
<dbReference type="Pfam" id="PF00029">
    <property type="entry name" value="Connexin"/>
    <property type="match status" value="1"/>
</dbReference>